<feature type="compositionally biased region" description="Basic and acidic residues" evidence="1">
    <location>
        <begin position="279"/>
        <end position="298"/>
    </location>
</feature>
<organism evidence="3 4">
    <name type="scientific">Pseudocohnilembus persalinus</name>
    <name type="common">Ciliate</name>
    <dbReference type="NCBI Taxonomy" id="266149"/>
    <lineage>
        <taxon>Eukaryota</taxon>
        <taxon>Sar</taxon>
        <taxon>Alveolata</taxon>
        <taxon>Ciliophora</taxon>
        <taxon>Intramacronucleata</taxon>
        <taxon>Oligohymenophorea</taxon>
        <taxon>Scuticociliatia</taxon>
        <taxon>Philasterida</taxon>
        <taxon>Pseudocohnilembidae</taxon>
        <taxon>Pseudocohnilembus</taxon>
    </lineage>
</organism>
<dbReference type="InParanoid" id="A0A0V0QTB3"/>
<evidence type="ECO:0000256" key="2">
    <source>
        <dbReference type="SAM" id="SignalP"/>
    </source>
</evidence>
<keyword evidence="2" id="KW-0732">Signal</keyword>
<evidence type="ECO:0000313" key="3">
    <source>
        <dbReference type="EMBL" id="KRX05160.1"/>
    </source>
</evidence>
<evidence type="ECO:0000256" key="1">
    <source>
        <dbReference type="SAM" id="MobiDB-lite"/>
    </source>
</evidence>
<dbReference type="Proteomes" id="UP000054937">
    <property type="component" value="Unassembled WGS sequence"/>
</dbReference>
<comment type="caution">
    <text evidence="3">The sequence shown here is derived from an EMBL/GenBank/DDBJ whole genome shotgun (WGS) entry which is preliminary data.</text>
</comment>
<evidence type="ECO:0000313" key="4">
    <source>
        <dbReference type="Proteomes" id="UP000054937"/>
    </source>
</evidence>
<feature type="chain" id="PRO_5006867582" description="Transmembrane protein" evidence="2">
    <location>
        <begin position="24"/>
        <end position="317"/>
    </location>
</feature>
<proteinExistence type="predicted"/>
<gene>
    <name evidence="3" type="ORF">PPERSA_06794</name>
</gene>
<feature type="region of interest" description="Disordered" evidence="1">
    <location>
        <begin position="279"/>
        <end position="317"/>
    </location>
</feature>
<feature type="compositionally biased region" description="Low complexity" evidence="1">
    <location>
        <begin position="302"/>
        <end position="317"/>
    </location>
</feature>
<keyword evidence="4" id="KW-1185">Reference proteome</keyword>
<protein>
    <recommendedName>
        <fullName evidence="5">Transmembrane protein</fullName>
    </recommendedName>
</protein>
<dbReference type="EMBL" id="LDAU01000110">
    <property type="protein sequence ID" value="KRX05160.1"/>
    <property type="molecule type" value="Genomic_DNA"/>
</dbReference>
<reference evidence="3 4" key="1">
    <citation type="journal article" date="2015" name="Sci. Rep.">
        <title>Genome of the facultative scuticociliatosis pathogen Pseudocohnilembus persalinus provides insight into its virulence through horizontal gene transfer.</title>
        <authorList>
            <person name="Xiong J."/>
            <person name="Wang G."/>
            <person name="Cheng J."/>
            <person name="Tian M."/>
            <person name="Pan X."/>
            <person name="Warren A."/>
            <person name="Jiang C."/>
            <person name="Yuan D."/>
            <person name="Miao W."/>
        </authorList>
    </citation>
    <scope>NUCLEOTIDE SEQUENCE [LARGE SCALE GENOMIC DNA]</scope>
    <source>
        <strain evidence="3">36N120E</strain>
    </source>
</reference>
<feature type="signal peptide" evidence="2">
    <location>
        <begin position="1"/>
        <end position="23"/>
    </location>
</feature>
<dbReference type="AlphaFoldDB" id="A0A0V0QTB3"/>
<name>A0A0V0QTB3_PSEPJ</name>
<accession>A0A0V0QTB3</accession>
<sequence length="317" mass="37584">MKIQLILILVALIIAGKSQEGSGQFNEEQQIKNQQKSDFQIMQNDSDLQNLAEKYQETLNFIIGPHHFQGFYEEAQKKFNRKNDKSLFEIMKFINKQSHEFVKKQFDGIIKDYKLLMNSQQLLGILNIQNLNGFYKISCQFNNFKETEEFQELLTQTTLKLLNIREPNQLSEDSQKLEVIFDLYNIIFGEETVDKIINESYEFIMDTYQTAKEYNNGVGDRRDEFYDSSIFKEGMTQQFRKNILTQLKEYGIKIKDMSYNLQIFQKQVLAELAQRENELKEEQKIKNQQDEFNTKIEAPESNNQHQQPNQNNEQQEL</sequence>
<evidence type="ECO:0008006" key="5">
    <source>
        <dbReference type="Google" id="ProtNLM"/>
    </source>
</evidence>